<evidence type="ECO:0000256" key="2">
    <source>
        <dbReference type="ARBA" id="ARBA00022980"/>
    </source>
</evidence>
<evidence type="ECO:0000256" key="3">
    <source>
        <dbReference type="ARBA" id="ARBA00023274"/>
    </source>
</evidence>
<dbReference type="Pfam" id="PF03297">
    <property type="entry name" value="Ribosomal_S25"/>
    <property type="match status" value="1"/>
</dbReference>
<organism evidence="6 7">
    <name type="scientific">Caenorhabditis japonica</name>
    <dbReference type="NCBI Taxonomy" id="281687"/>
    <lineage>
        <taxon>Eukaryota</taxon>
        <taxon>Metazoa</taxon>
        <taxon>Ecdysozoa</taxon>
        <taxon>Nematoda</taxon>
        <taxon>Chromadorea</taxon>
        <taxon>Rhabditida</taxon>
        <taxon>Rhabditina</taxon>
        <taxon>Rhabditomorpha</taxon>
        <taxon>Rhabditoidea</taxon>
        <taxon>Rhabditidae</taxon>
        <taxon>Peloderinae</taxon>
        <taxon>Caenorhabditis</taxon>
    </lineage>
</organism>
<keyword evidence="7" id="KW-1185">Reference proteome</keyword>
<dbReference type="Proteomes" id="UP000005237">
    <property type="component" value="Unassembled WGS sequence"/>
</dbReference>
<dbReference type="InterPro" id="IPR004977">
    <property type="entry name" value="Ribosomal_eS25"/>
</dbReference>
<dbReference type="EnsemblMetazoa" id="CJA11579.1">
    <property type="protein sequence ID" value="CJA11579.1"/>
    <property type="gene ID" value="WBGene00130783"/>
</dbReference>
<keyword evidence="2 4" id="KW-0689">Ribosomal protein</keyword>
<keyword evidence="3 4" id="KW-0687">Ribonucleoprotein</keyword>
<accession>A0A8R1DVC1</accession>
<feature type="region of interest" description="Disordered" evidence="5">
    <location>
        <begin position="1"/>
        <end position="43"/>
    </location>
</feature>
<comment type="similarity">
    <text evidence="1 4">Belongs to the eukaryotic ribosomal protein eS25 family.</text>
</comment>
<proteinExistence type="inferred from homology"/>
<dbReference type="PANTHER" id="PTHR12850">
    <property type="entry name" value="40S RIBOSOMAL PROTEIN S25"/>
    <property type="match status" value="1"/>
</dbReference>
<evidence type="ECO:0000256" key="4">
    <source>
        <dbReference type="RuleBase" id="RU366057"/>
    </source>
</evidence>
<dbReference type="GO" id="GO:1990904">
    <property type="term" value="C:ribonucleoprotein complex"/>
    <property type="evidence" value="ECO:0007669"/>
    <property type="project" value="UniProtKB-KW"/>
</dbReference>
<evidence type="ECO:0000313" key="7">
    <source>
        <dbReference type="Proteomes" id="UP000005237"/>
    </source>
</evidence>
<dbReference type="Gene3D" id="3.30.63.20">
    <property type="match status" value="1"/>
</dbReference>
<evidence type="ECO:0000256" key="5">
    <source>
        <dbReference type="SAM" id="MobiDB-lite"/>
    </source>
</evidence>
<name>A0A8R1DVC1_CAEJA</name>
<feature type="compositionally biased region" description="Basic residues" evidence="5">
    <location>
        <begin position="24"/>
        <end position="43"/>
    </location>
</feature>
<evidence type="ECO:0000256" key="1">
    <source>
        <dbReference type="ARBA" id="ARBA00009106"/>
    </source>
</evidence>
<protein>
    <recommendedName>
        <fullName evidence="4">40S ribosomal protein S25</fullName>
    </recommendedName>
</protein>
<dbReference type="AlphaFoldDB" id="A0A8R1DVC1"/>
<reference evidence="6" key="2">
    <citation type="submission" date="2022-06" db="UniProtKB">
        <authorList>
            <consortium name="EnsemblMetazoa"/>
        </authorList>
    </citation>
    <scope>IDENTIFICATION</scope>
    <source>
        <strain evidence="6">DF5081</strain>
    </source>
</reference>
<dbReference type="GO" id="GO:0005840">
    <property type="term" value="C:ribosome"/>
    <property type="evidence" value="ECO:0007669"/>
    <property type="project" value="UniProtKB-KW"/>
</dbReference>
<reference evidence="7" key="1">
    <citation type="submission" date="2010-08" db="EMBL/GenBank/DDBJ databases">
        <authorList>
            <consortium name="Caenorhabditis japonica Sequencing Consortium"/>
            <person name="Wilson R.K."/>
        </authorList>
    </citation>
    <scope>NUCLEOTIDE SEQUENCE [LARGE SCALE GENOMIC DNA]</scope>
    <source>
        <strain evidence="7">DF5081</strain>
    </source>
</reference>
<evidence type="ECO:0000313" key="6">
    <source>
        <dbReference type="EnsemblMetazoa" id="CJA11579.1"/>
    </source>
</evidence>
<sequence length="102" mass="11989">MQDSWMQYCKTPPKKDPKGGKAPPSKKKQWSGGGKAKKTKWSKGKIRDRLYNIVLFDQDTLQKASKITRKPKFSCTYYKNYDYSIKKSKNQPRHNYKTPPEK</sequence>